<name>K1LD88_CECL9</name>
<accession>K1LD88</accession>
<dbReference type="EMBL" id="AMGM01000059">
    <property type="protein sequence ID" value="EKB48293.1"/>
    <property type="molecule type" value="Genomic_DNA"/>
</dbReference>
<gene>
    <name evidence="1" type="ORF">B879_03109</name>
</gene>
<organism evidence="1 2">
    <name type="scientific">Cecembia lonarensis (strain CCUG 58316 / KCTC 22772 / LW9)</name>
    <dbReference type="NCBI Taxonomy" id="1225176"/>
    <lineage>
        <taxon>Bacteria</taxon>
        <taxon>Pseudomonadati</taxon>
        <taxon>Bacteroidota</taxon>
        <taxon>Cytophagia</taxon>
        <taxon>Cytophagales</taxon>
        <taxon>Cyclobacteriaceae</taxon>
        <taxon>Cecembia</taxon>
    </lineage>
</organism>
<sequence>MRKKPNKLRKVRVNPYQMNQEAIPFYEMAFFYLDKYRIQAKFNSTDGHSFNND</sequence>
<protein>
    <submittedName>
        <fullName evidence="1">Uncharacterized protein</fullName>
    </submittedName>
</protein>
<evidence type="ECO:0000313" key="2">
    <source>
        <dbReference type="Proteomes" id="UP000004478"/>
    </source>
</evidence>
<proteinExistence type="predicted"/>
<dbReference type="AlphaFoldDB" id="K1LD88"/>
<comment type="caution">
    <text evidence="1">The sequence shown here is derived from an EMBL/GenBank/DDBJ whole genome shotgun (WGS) entry which is preliminary data.</text>
</comment>
<dbReference type="Proteomes" id="UP000004478">
    <property type="component" value="Unassembled WGS sequence"/>
</dbReference>
<evidence type="ECO:0000313" key="1">
    <source>
        <dbReference type="EMBL" id="EKB48293.1"/>
    </source>
</evidence>
<keyword evidence="2" id="KW-1185">Reference proteome</keyword>
<reference evidence="1 2" key="1">
    <citation type="journal article" date="2012" name="J. Bacteriol.">
        <title>Draft Genome Sequence of Cecembia lonarensis Strain LW9T, Isolated from Lonar Lake, a Haloalkaline Lake in India.</title>
        <authorList>
            <person name="Shivaji S."/>
            <person name="Ara S."/>
            <person name="Singh A."/>
            <person name="Pinnaka A.K."/>
        </authorList>
    </citation>
    <scope>NUCLEOTIDE SEQUENCE [LARGE SCALE GENOMIC DNA]</scope>
    <source>
        <strain evidence="1 2">LW9</strain>
    </source>
</reference>